<dbReference type="OrthoDB" id="4521990at2759"/>
<proteinExistence type="predicted"/>
<feature type="compositionally biased region" description="Polar residues" evidence="1">
    <location>
        <begin position="36"/>
        <end position="50"/>
    </location>
</feature>
<organism evidence="2 3">
    <name type="scientific">Aspergillus novofumigatus (strain IBT 16806)</name>
    <dbReference type="NCBI Taxonomy" id="1392255"/>
    <lineage>
        <taxon>Eukaryota</taxon>
        <taxon>Fungi</taxon>
        <taxon>Dikarya</taxon>
        <taxon>Ascomycota</taxon>
        <taxon>Pezizomycotina</taxon>
        <taxon>Eurotiomycetes</taxon>
        <taxon>Eurotiomycetidae</taxon>
        <taxon>Eurotiales</taxon>
        <taxon>Aspergillaceae</taxon>
        <taxon>Aspergillus</taxon>
        <taxon>Aspergillus subgen. Fumigati</taxon>
    </lineage>
</organism>
<sequence length="80" mass="8907">MSGITDEAAIEGHDLIHQAELEEERMHESDNAPHSDASQAVPSPTQTKYPDTSPRDPHDTPQSQHKESTLDKIKEALHIK</sequence>
<keyword evidence="3" id="KW-1185">Reference proteome</keyword>
<dbReference type="Proteomes" id="UP000234474">
    <property type="component" value="Unassembled WGS sequence"/>
</dbReference>
<gene>
    <name evidence="2" type="ORF">P174DRAFT_444946</name>
</gene>
<dbReference type="RefSeq" id="XP_024679840.1">
    <property type="nucleotide sequence ID" value="XM_024828216.1"/>
</dbReference>
<dbReference type="GeneID" id="36535541"/>
<dbReference type="VEuPathDB" id="FungiDB:P174DRAFT_444946"/>
<protein>
    <submittedName>
        <fullName evidence="2">Uncharacterized protein</fullName>
    </submittedName>
</protein>
<evidence type="ECO:0000313" key="3">
    <source>
        <dbReference type="Proteomes" id="UP000234474"/>
    </source>
</evidence>
<feature type="compositionally biased region" description="Basic and acidic residues" evidence="1">
    <location>
        <begin position="10"/>
        <end position="33"/>
    </location>
</feature>
<dbReference type="AlphaFoldDB" id="A0A2I1C0X4"/>
<evidence type="ECO:0000313" key="2">
    <source>
        <dbReference type="EMBL" id="PKX91245.1"/>
    </source>
</evidence>
<feature type="region of interest" description="Disordered" evidence="1">
    <location>
        <begin position="1"/>
        <end position="80"/>
    </location>
</feature>
<dbReference type="OMA" id="DHALTQP"/>
<reference evidence="3" key="1">
    <citation type="journal article" date="2018" name="Proc. Natl. Acad. Sci. U.S.A.">
        <title>Linking secondary metabolites to gene clusters through genome sequencing of six diverse Aspergillus species.</title>
        <authorList>
            <person name="Kaerboelling I."/>
            <person name="Vesth T.C."/>
            <person name="Frisvad J.C."/>
            <person name="Nybo J.L."/>
            <person name="Theobald S."/>
            <person name="Kuo A."/>
            <person name="Bowyer P."/>
            <person name="Matsuda Y."/>
            <person name="Mondo S."/>
            <person name="Lyhne E.K."/>
            <person name="Kogle M.E."/>
            <person name="Clum A."/>
            <person name="Lipzen A."/>
            <person name="Salamov A."/>
            <person name="Ngan C.Y."/>
            <person name="Daum C."/>
            <person name="Chiniquy J."/>
            <person name="Barry K."/>
            <person name="LaButti K."/>
            <person name="Haridas S."/>
            <person name="Simmons B.A."/>
            <person name="Magnuson J.K."/>
            <person name="Mortensen U.H."/>
            <person name="Larsen T.O."/>
            <person name="Grigoriev I.V."/>
            <person name="Baker S.E."/>
            <person name="Andersen M.R."/>
        </authorList>
    </citation>
    <scope>NUCLEOTIDE SEQUENCE [LARGE SCALE GENOMIC DNA]</scope>
    <source>
        <strain evidence="3">IBT 16806</strain>
    </source>
</reference>
<dbReference type="EMBL" id="MSZS01000007">
    <property type="protein sequence ID" value="PKX91245.1"/>
    <property type="molecule type" value="Genomic_DNA"/>
</dbReference>
<name>A0A2I1C0X4_ASPN1</name>
<feature type="compositionally biased region" description="Basic and acidic residues" evidence="1">
    <location>
        <begin position="53"/>
        <end position="80"/>
    </location>
</feature>
<evidence type="ECO:0000256" key="1">
    <source>
        <dbReference type="SAM" id="MobiDB-lite"/>
    </source>
</evidence>
<accession>A0A2I1C0X4</accession>
<comment type="caution">
    <text evidence="2">The sequence shown here is derived from an EMBL/GenBank/DDBJ whole genome shotgun (WGS) entry which is preliminary data.</text>
</comment>